<organism evidence="1 2">
    <name type="scientific">Pseudodesulfovibrio profundus</name>
    <dbReference type="NCBI Taxonomy" id="57320"/>
    <lineage>
        <taxon>Bacteria</taxon>
        <taxon>Pseudomonadati</taxon>
        <taxon>Thermodesulfobacteriota</taxon>
        <taxon>Desulfovibrionia</taxon>
        <taxon>Desulfovibrionales</taxon>
        <taxon>Desulfovibrionaceae</taxon>
    </lineage>
</organism>
<dbReference type="KEGG" id="pprf:DPRO_0123"/>
<dbReference type="Proteomes" id="UP000219215">
    <property type="component" value="Chromosome DPRO"/>
</dbReference>
<sequence length="174" mass="19753">MDLSLVERENTLLGQDFLTWLWYKTDNDNVLFQLEDKRTFSLQMEQKVSVQGGEGETKSTATVSSPGGELDEAKAGLLTGKKVNKAQLLFTMDQDDWLLTVNAADFGLSGLKTPKVATKDEDGDDPDSKFLEKMFLVERCLEMFDIVFNEFLRLRMSRDWNEEAAKVKLWIGGQ</sequence>
<evidence type="ECO:0008006" key="3">
    <source>
        <dbReference type="Google" id="ProtNLM"/>
    </source>
</evidence>
<keyword evidence="2" id="KW-1185">Reference proteome</keyword>
<dbReference type="AlphaFoldDB" id="A0A2C8F3Q6"/>
<evidence type="ECO:0000313" key="1">
    <source>
        <dbReference type="EMBL" id="SOB57002.1"/>
    </source>
</evidence>
<protein>
    <recommendedName>
        <fullName evidence="3">Recombination-associated protein RdgC</fullName>
    </recommendedName>
</protein>
<gene>
    <name evidence="1" type="ORF">DPRO_0123</name>
</gene>
<dbReference type="EMBL" id="LT907975">
    <property type="protein sequence ID" value="SOB57002.1"/>
    <property type="molecule type" value="Genomic_DNA"/>
</dbReference>
<dbReference type="RefSeq" id="WP_097010321.1">
    <property type="nucleotide sequence ID" value="NZ_LT907975.1"/>
</dbReference>
<reference evidence="2" key="1">
    <citation type="submission" date="2017-09" db="EMBL/GenBank/DDBJ databases">
        <authorList>
            <person name="Regsiter A."/>
            <person name="William W."/>
        </authorList>
    </citation>
    <scope>NUCLEOTIDE SEQUENCE [LARGE SCALE GENOMIC DNA]</scope>
    <source>
        <strain evidence="2">500-1</strain>
    </source>
</reference>
<accession>A0A2C8F3Q6</accession>
<dbReference type="OrthoDB" id="5470789at2"/>
<name>A0A2C8F3Q6_9BACT</name>
<evidence type="ECO:0000313" key="2">
    <source>
        <dbReference type="Proteomes" id="UP000219215"/>
    </source>
</evidence>
<proteinExistence type="predicted"/>